<proteinExistence type="predicted"/>
<dbReference type="AlphaFoldDB" id="A0A382GL87"/>
<organism evidence="1">
    <name type="scientific">marine metagenome</name>
    <dbReference type="NCBI Taxonomy" id="408172"/>
    <lineage>
        <taxon>unclassified sequences</taxon>
        <taxon>metagenomes</taxon>
        <taxon>ecological metagenomes</taxon>
    </lineage>
</organism>
<protein>
    <submittedName>
        <fullName evidence="1">Uncharacterized protein</fullName>
    </submittedName>
</protein>
<evidence type="ECO:0000313" key="1">
    <source>
        <dbReference type="EMBL" id="SVB75926.1"/>
    </source>
</evidence>
<accession>A0A382GL87</accession>
<dbReference type="EMBL" id="UINC01056189">
    <property type="protein sequence ID" value="SVB75926.1"/>
    <property type="molecule type" value="Genomic_DNA"/>
</dbReference>
<gene>
    <name evidence="1" type="ORF">METZ01_LOCUS228780</name>
</gene>
<name>A0A382GL87_9ZZZZ</name>
<sequence>MTLDELDQAIVKLQLKIDVNKIALNKLRAYYWLQKNYSIKAENIEKVVFKYKESRVYLKDRESDDDHHFIPGNVHDILCGLDTTYSLSKKAKRYNDILIKRGEIYKSKDADLVDLKASLT</sequence>
<reference evidence="1" key="1">
    <citation type="submission" date="2018-05" db="EMBL/GenBank/DDBJ databases">
        <authorList>
            <person name="Lanie J.A."/>
            <person name="Ng W.-L."/>
            <person name="Kazmierczak K.M."/>
            <person name="Andrzejewski T.M."/>
            <person name="Davidsen T.M."/>
            <person name="Wayne K.J."/>
            <person name="Tettelin H."/>
            <person name="Glass J.I."/>
            <person name="Rusch D."/>
            <person name="Podicherti R."/>
            <person name="Tsui H.-C.T."/>
            <person name="Winkler M.E."/>
        </authorList>
    </citation>
    <scope>NUCLEOTIDE SEQUENCE</scope>
</reference>